<organism evidence="1 2">
    <name type="scientific">Racocetra persica</name>
    <dbReference type="NCBI Taxonomy" id="160502"/>
    <lineage>
        <taxon>Eukaryota</taxon>
        <taxon>Fungi</taxon>
        <taxon>Fungi incertae sedis</taxon>
        <taxon>Mucoromycota</taxon>
        <taxon>Glomeromycotina</taxon>
        <taxon>Glomeromycetes</taxon>
        <taxon>Diversisporales</taxon>
        <taxon>Gigasporaceae</taxon>
        <taxon>Racocetra</taxon>
    </lineage>
</organism>
<reference evidence="1" key="1">
    <citation type="submission" date="2021-06" db="EMBL/GenBank/DDBJ databases">
        <authorList>
            <person name="Kallberg Y."/>
            <person name="Tangrot J."/>
            <person name="Rosling A."/>
        </authorList>
    </citation>
    <scope>NUCLEOTIDE SEQUENCE</scope>
    <source>
        <strain evidence="1">MA461A</strain>
    </source>
</reference>
<dbReference type="Proteomes" id="UP000789920">
    <property type="component" value="Unassembled WGS sequence"/>
</dbReference>
<evidence type="ECO:0000313" key="2">
    <source>
        <dbReference type="Proteomes" id="UP000789920"/>
    </source>
</evidence>
<accession>A0ACA9RZG1</accession>
<keyword evidence="2" id="KW-1185">Reference proteome</keyword>
<dbReference type="EMBL" id="CAJVQC010076740">
    <property type="protein sequence ID" value="CAG8814941.1"/>
    <property type="molecule type" value="Genomic_DNA"/>
</dbReference>
<proteinExistence type="predicted"/>
<gene>
    <name evidence="1" type="ORF">RPERSI_LOCUS24107</name>
</gene>
<sequence>MNQPELNKTNNYPRILVGTSDFKKLRSGSDVIVDKSLLIKTVLEDEDEVLLITRPRRWGKSLNLSMLKYFFELEVDSEGKELSPKEKAHPKLFIGGKVKSGAKERYLPPLKISKDQDSMEELGKYPVIFFSLKNTRGGNYKEVESKVKIQVFEAFVKHRHLRKYLTPDNDFLEVSEKKRLHKYLSGDIDETDLKYSLRFLSELLYKHFKKEIVILVDEYDETINDAYVKFGYESEEFKKVLELIREILSAALKDVTYLKKAVLTGIYRVAKANIFSGLNNVGEYTLLDPEFGEYYGFTQGEIDFLINQALLSDDIQEDLQTLLAGQSVTKLLCREIAFEQIKEEKKEERKRVFCSLLVFAGYLNPKPTNKSGVYELSIPNQEVRQIYEER</sequence>
<comment type="caution">
    <text evidence="1">The sequence shown here is derived from an EMBL/GenBank/DDBJ whole genome shotgun (WGS) entry which is preliminary data.</text>
</comment>
<name>A0ACA9RZG1_9GLOM</name>
<evidence type="ECO:0000313" key="1">
    <source>
        <dbReference type="EMBL" id="CAG8814941.1"/>
    </source>
</evidence>
<protein>
    <submittedName>
        <fullName evidence="1">13107_t:CDS:1</fullName>
    </submittedName>
</protein>
<feature type="non-terminal residue" evidence="1">
    <location>
        <position position="390"/>
    </location>
</feature>